<gene>
    <name evidence="1" type="ORF">PtA15_5A452</name>
</gene>
<organism evidence="1 2">
    <name type="scientific">Puccinia triticina</name>
    <dbReference type="NCBI Taxonomy" id="208348"/>
    <lineage>
        <taxon>Eukaryota</taxon>
        <taxon>Fungi</taxon>
        <taxon>Dikarya</taxon>
        <taxon>Basidiomycota</taxon>
        <taxon>Pucciniomycotina</taxon>
        <taxon>Pucciniomycetes</taxon>
        <taxon>Pucciniales</taxon>
        <taxon>Pucciniaceae</taxon>
        <taxon>Puccinia</taxon>
    </lineage>
</organism>
<dbReference type="RefSeq" id="XP_053020434.1">
    <property type="nucleotide sequence ID" value="XM_053169215.1"/>
</dbReference>
<reference evidence="1" key="1">
    <citation type="submission" date="2022-10" db="EMBL/GenBank/DDBJ databases">
        <title>Puccinia triticina Genome sequencing and assembly.</title>
        <authorList>
            <person name="Li C."/>
        </authorList>
    </citation>
    <scope>NUCLEOTIDE SEQUENCE</scope>
    <source>
        <strain evidence="1">Pt15</strain>
    </source>
</reference>
<proteinExistence type="predicted"/>
<protein>
    <submittedName>
        <fullName evidence="1">Uncharacterized protein</fullName>
    </submittedName>
</protein>
<dbReference type="Proteomes" id="UP001164743">
    <property type="component" value="Chromosome 5A"/>
</dbReference>
<evidence type="ECO:0000313" key="2">
    <source>
        <dbReference type="Proteomes" id="UP001164743"/>
    </source>
</evidence>
<name>A0ABY7CJM6_9BASI</name>
<accession>A0ABY7CJM6</accession>
<keyword evidence="2" id="KW-1185">Reference proteome</keyword>
<sequence>MSLQPVFRARLPDRPNLYIYFECCPRDTQLHPWCKYEAPRLSCRAQGTPTLGMVWGTSAALMPGAFGHQTVV</sequence>
<evidence type="ECO:0000313" key="1">
    <source>
        <dbReference type="EMBL" id="WAQ84879.1"/>
    </source>
</evidence>
<dbReference type="EMBL" id="CP110425">
    <property type="protein sequence ID" value="WAQ84879.1"/>
    <property type="molecule type" value="Genomic_DNA"/>
</dbReference>
<dbReference type="GeneID" id="77810110"/>